<dbReference type="CDD" id="cd16325">
    <property type="entry name" value="LolA"/>
    <property type="match status" value="1"/>
</dbReference>
<evidence type="ECO:0000256" key="1">
    <source>
        <dbReference type="ARBA" id="ARBA00022729"/>
    </source>
</evidence>
<organism evidence="3 4">
    <name type="scientific">Thalassospira marina</name>
    <dbReference type="NCBI Taxonomy" id="2048283"/>
    <lineage>
        <taxon>Bacteria</taxon>
        <taxon>Pseudomonadati</taxon>
        <taxon>Pseudomonadota</taxon>
        <taxon>Alphaproteobacteria</taxon>
        <taxon>Rhodospirillales</taxon>
        <taxon>Thalassospiraceae</taxon>
        <taxon>Thalassospira</taxon>
    </lineage>
</organism>
<evidence type="ECO:0008006" key="5">
    <source>
        <dbReference type="Google" id="ProtNLM"/>
    </source>
</evidence>
<evidence type="ECO:0000313" key="4">
    <source>
        <dbReference type="Proteomes" id="UP000233458"/>
    </source>
</evidence>
<feature type="signal peptide" evidence="2">
    <location>
        <begin position="1"/>
        <end position="20"/>
    </location>
</feature>
<dbReference type="EMBL" id="CP024199">
    <property type="protein sequence ID" value="AUG53598.1"/>
    <property type="molecule type" value="Genomic_DNA"/>
</dbReference>
<gene>
    <name evidence="3" type="ORF">CSC3H3_13400</name>
</gene>
<sequence length="212" mass="22225">MTLARFVRSLLLAGFIGTCAIVPVAASARPGAVALEKGQYLAGDFTLNRHLAGFDGGLESTGEFTLVPGSGLIWQTTNPFPGTTILGPAGITNIDAEGEKSQVAAGNAQFGVFVDLISSVLEGNWAALENRFHVEFSKPDQSPWQVRLTPFGESAIGGQITDIIATGTNFVEQVRLNKPGGDFDDITLARQQAKSLPLPADKASLLPGTGTK</sequence>
<evidence type="ECO:0000313" key="3">
    <source>
        <dbReference type="EMBL" id="AUG53598.1"/>
    </source>
</evidence>
<dbReference type="InterPro" id="IPR004564">
    <property type="entry name" value="OM_lipoprot_carrier_LolA-like"/>
</dbReference>
<dbReference type="SUPFAM" id="SSF89392">
    <property type="entry name" value="Prokaryotic lipoproteins and lipoprotein localization factors"/>
    <property type="match status" value="1"/>
</dbReference>
<keyword evidence="4" id="KW-1185">Reference proteome</keyword>
<proteinExistence type="predicted"/>
<dbReference type="Proteomes" id="UP000233458">
    <property type="component" value="Chromosome"/>
</dbReference>
<dbReference type="InterPro" id="IPR029046">
    <property type="entry name" value="LolA/LolB/LppX"/>
</dbReference>
<dbReference type="RefSeq" id="WP_101285149.1">
    <property type="nucleotide sequence ID" value="NZ_CP024199.1"/>
</dbReference>
<name>A0ABM6QAK0_9PROT</name>
<reference evidence="3 4" key="1">
    <citation type="submission" date="2017-10" db="EMBL/GenBank/DDBJ databases">
        <title>Biodiversity and function of Thalassospira species in the particle-attached aromatic-hydrocarbon-degrading consortia from the surface seawater of the China South Sea.</title>
        <authorList>
            <person name="Dong C."/>
            <person name="Liu R."/>
            <person name="Shao Z."/>
        </authorList>
    </citation>
    <scope>NUCLEOTIDE SEQUENCE [LARGE SCALE GENOMIC DNA]</scope>
    <source>
        <strain evidence="3 4">CSC3H3</strain>
    </source>
</reference>
<accession>A0ABM6QAK0</accession>
<feature type="chain" id="PRO_5046025954" description="Outer membrane lipoprotein carrier protein LolA" evidence="2">
    <location>
        <begin position="21"/>
        <end position="212"/>
    </location>
</feature>
<protein>
    <recommendedName>
        <fullName evidence="5">Outer membrane lipoprotein carrier protein LolA</fullName>
    </recommendedName>
</protein>
<dbReference type="Gene3D" id="2.50.20.10">
    <property type="entry name" value="Lipoprotein localisation LolA/LolB/LppX"/>
    <property type="match status" value="1"/>
</dbReference>
<keyword evidence="1 2" id="KW-0732">Signal</keyword>
<evidence type="ECO:0000256" key="2">
    <source>
        <dbReference type="SAM" id="SignalP"/>
    </source>
</evidence>